<proteinExistence type="predicted"/>
<evidence type="ECO:0000313" key="1">
    <source>
        <dbReference type="EMBL" id="JAD67369.1"/>
    </source>
</evidence>
<sequence>MGWRLSFLVCLFRDPSVQLVLHAYYNLFISNSHMMFLGLDCKCRSRYS</sequence>
<organism evidence="1">
    <name type="scientific">Arundo donax</name>
    <name type="common">Giant reed</name>
    <name type="synonym">Donax arundinaceus</name>
    <dbReference type="NCBI Taxonomy" id="35708"/>
    <lineage>
        <taxon>Eukaryota</taxon>
        <taxon>Viridiplantae</taxon>
        <taxon>Streptophyta</taxon>
        <taxon>Embryophyta</taxon>
        <taxon>Tracheophyta</taxon>
        <taxon>Spermatophyta</taxon>
        <taxon>Magnoliopsida</taxon>
        <taxon>Liliopsida</taxon>
        <taxon>Poales</taxon>
        <taxon>Poaceae</taxon>
        <taxon>PACMAD clade</taxon>
        <taxon>Arundinoideae</taxon>
        <taxon>Arundineae</taxon>
        <taxon>Arundo</taxon>
    </lineage>
</organism>
<protein>
    <submittedName>
        <fullName evidence="1">Uncharacterized protein</fullName>
    </submittedName>
</protein>
<name>A0A0A9BTI3_ARUDO</name>
<reference evidence="1" key="1">
    <citation type="submission" date="2014-09" db="EMBL/GenBank/DDBJ databases">
        <authorList>
            <person name="Magalhaes I.L.F."/>
            <person name="Oliveira U."/>
            <person name="Santos F.R."/>
            <person name="Vidigal T.H.D.A."/>
            <person name="Brescovit A.D."/>
            <person name="Santos A.J."/>
        </authorList>
    </citation>
    <scope>NUCLEOTIDE SEQUENCE</scope>
    <source>
        <tissue evidence="1">Shoot tissue taken approximately 20 cm above the soil surface</tissue>
    </source>
</reference>
<dbReference type="EMBL" id="GBRH01230526">
    <property type="protein sequence ID" value="JAD67369.1"/>
    <property type="molecule type" value="Transcribed_RNA"/>
</dbReference>
<reference evidence="1" key="2">
    <citation type="journal article" date="2015" name="Data Brief">
        <title>Shoot transcriptome of the giant reed, Arundo donax.</title>
        <authorList>
            <person name="Barrero R.A."/>
            <person name="Guerrero F.D."/>
            <person name="Moolhuijzen P."/>
            <person name="Goolsby J.A."/>
            <person name="Tidwell J."/>
            <person name="Bellgard S.E."/>
            <person name="Bellgard M.I."/>
        </authorList>
    </citation>
    <scope>NUCLEOTIDE SEQUENCE</scope>
    <source>
        <tissue evidence="1">Shoot tissue taken approximately 20 cm above the soil surface</tissue>
    </source>
</reference>
<accession>A0A0A9BTI3</accession>
<dbReference type="AlphaFoldDB" id="A0A0A9BTI3"/>